<keyword evidence="1" id="KW-0067">ATP-binding</keyword>
<dbReference type="GO" id="GO:0005524">
    <property type="term" value="F:ATP binding"/>
    <property type="evidence" value="ECO:0007669"/>
    <property type="project" value="UniProtKB-KW"/>
</dbReference>
<accession>A0A3S4Y3C1</accession>
<dbReference type="GO" id="GO:0016787">
    <property type="term" value="F:hydrolase activity"/>
    <property type="evidence" value="ECO:0007669"/>
    <property type="project" value="UniProtKB-KW"/>
</dbReference>
<proteinExistence type="predicted"/>
<dbReference type="EC" id="3.6.3.-" evidence="1"/>
<keyword evidence="1" id="KW-0378">Hydrolase</keyword>
<evidence type="ECO:0000313" key="2">
    <source>
        <dbReference type="Proteomes" id="UP000278733"/>
    </source>
</evidence>
<dbReference type="Gene3D" id="3.40.50.300">
    <property type="entry name" value="P-loop containing nucleotide triphosphate hydrolases"/>
    <property type="match status" value="1"/>
</dbReference>
<evidence type="ECO:0000313" key="1">
    <source>
        <dbReference type="EMBL" id="VEH67832.1"/>
    </source>
</evidence>
<dbReference type="InterPro" id="IPR027417">
    <property type="entry name" value="P-loop_NTPase"/>
</dbReference>
<dbReference type="AlphaFoldDB" id="A0A3S4Y3C1"/>
<keyword evidence="1" id="KW-0547">Nucleotide-binding</keyword>
<sequence>MIKLKQVKFNYQSMPMKFDLHIAAQEKVAIIGESGAGKVPY</sequence>
<gene>
    <name evidence="1" type="primary">thiQ_2</name>
    <name evidence="1" type="ORF">NCTC8284_03044</name>
</gene>
<dbReference type="KEGG" id="rpne:NCTC8284_03044"/>
<dbReference type="SUPFAM" id="SSF52540">
    <property type="entry name" value="P-loop containing nucleoside triphosphate hydrolases"/>
    <property type="match status" value="1"/>
</dbReference>
<organism evidence="1 2">
    <name type="scientific">Rodentibacter pneumotropicus</name>
    <dbReference type="NCBI Taxonomy" id="758"/>
    <lineage>
        <taxon>Bacteria</taxon>
        <taxon>Pseudomonadati</taxon>
        <taxon>Pseudomonadota</taxon>
        <taxon>Gammaproteobacteria</taxon>
        <taxon>Pasteurellales</taxon>
        <taxon>Pasteurellaceae</taxon>
        <taxon>Rodentibacter</taxon>
    </lineage>
</organism>
<reference evidence="1 2" key="1">
    <citation type="submission" date="2018-12" db="EMBL/GenBank/DDBJ databases">
        <authorList>
            <consortium name="Pathogen Informatics"/>
        </authorList>
    </citation>
    <scope>NUCLEOTIDE SEQUENCE [LARGE SCALE GENOMIC DNA]</scope>
    <source>
        <strain evidence="1 2">NCTC8284</strain>
    </source>
</reference>
<dbReference type="EMBL" id="LR134405">
    <property type="protein sequence ID" value="VEH67832.1"/>
    <property type="molecule type" value="Genomic_DNA"/>
</dbReference>
<name>A0A3S4Y3C1_9PAST</name>
<dbReference type="Proteomes" id="UP000278733">
    <property type="component" value="Chromosome"/>
</dbReference>
<protein>
    <submittedName>
        <fullName evidence="1">Thiamine import ATP-binding protein ThiQ</fullName>
        <ecNumber evidence="1">3.6.3.-</ecNumber>
    </submittedName>
</protein>